<organism evidence="1 2">
    <name type="scientific">Parathielavia appendiculata</name>
    <dbReference type="NCBI Taxonomy" id="2587402"/>
    <lineage>
        <taxon>Eukaryota</taxon>
        <taxon>Fungi</taxon>
        <taxon>Dikarya</taxon>
        <taxon>Ascomycota</taxon>
        <taxon>Pezizomycotina</taxon>
        <taxon>Sordariomycetes</taxon>
        <taxon>Sordariomycetidae</taxon>
        <taxon>Sordariales</taxon>
        <taxon>Chaetomiaceae</taxon>
        <taxon>Parathielavia</taxon>
    </lineage>
</organism>
<dbReference type="RefSeq" id="XP_062651329.1">
    <property type="nucleotide sequence ID" value="XM_062786265.1"/>
</dbReference>
<comment type="caution">
    <text evidence="1">The sequence shown here is derived from an EMBL/GenBank/DDBJ whole genome shotgun (WGS) entry which is preliminary data.</text>
</comment>
<dbReference type="EMBL" id="MU853224">
    <property type="protein sequence ID" value="KAK4127558.1"/>
    <property type="molecule type" value="Genomic_DNA"/>
</dbReference>
<reference evidence="1" key="2">
    <citation type="submission" date="2023-05" db="EMBL/GenBank/DDBJ databases">
        <authorList>
            <consortium name="Lawrence Berkeley National Laboratory"/>
            <person name="Steindorff A."/>
            <person name="Hensen N."/>
            <person name="Bonometti L."/>
            <person name="Westerberg I."/>
            <person name="Brannstrom I.O."/>
            <person name="Guillou S."/>
            <person name="Cros-Aarteil S."/>
            <person name="Calhoun S."/>
            <person name="Haridas S."/>
            <person name="Kuo A."/>
            <person name="Mondo S."/>
            <person name="Pangilinan J."/>
            <person name="Riley R."/>
            <person name="Labutti K."/>
            <person name="Andreopoulos B."/>
            <person name="Lipzen A."/>
            <person name="Chen C."/>
            <person name="Yanf M."/>
            <person name="Daum C."/>
            <person name="Ng V."/>
            <person name="Clum A."/>
            <person name="Ohm R."/>
            <person name="Martin F."/>
            <person name="Silar P."/>
            <person name="Natvig D."/>
            <person name="Lalanne C."/>
            <person name="Gautier V."/>
            <person name="Ament-Velasquez S.L."/>
            <person name="Kruys A."/>
            <person name="Hutchinson M.I."/>
            <person name="Powell A.J."/>
            <person name="Barry K."/>
            <person name="Miller A.N."/>
            <person name="Grigoriev I.V."/>
            <person name="Debuchy R."/>
            <person name="Gladieux P."/>
            <person name="Thoren M.H."/>
            <person name="Johannesson H."/>
        </authorList>
    </citation>
    <scope>NUCLEOTIDE SEQUENCE</scope>
    <source>
        <strain evidence="1">CBS 731.68</strain>
    </source>
</reference>
<dbReference type="AlphaFoldDB" id="A0AAN6U6W6"/>
<evidence type="ECO:0000313" key="1">
    <source>
        <dbReference type="EMBL" id="KAK4127558.1"/>
    </source>
</evidence>
<dbReference type="Proteomes" id="UP001302602">
    <property type="component" value="Unassembled WGS sequence"/>
</dbReference>
<proteinExistence type="predicted"/>
<dbReference type="GeneID" id="87823031"/>
<accession>A0AAN6U6W6</accession>
<name>A0AAN6U6W6_9PEZI</name>
<sequence>MGDCEAPTSLTLWCSAAHPGRALHLGGKPLLSLLRRSLSCAAHGLPSRGVTGRLVHAIPAAGLQPKTLKSMVTSIRSLREAKDVSQM</sequence>
<evidence type="ECO:0000313" key="2">
    <source>
        <dbReference type="Proteomes" id="UP001302602"/>
    </source>
</evidence>
<reference evidence="1" key="1">
    <citation type="journal article" date="2023" name="Mol. Phylogenet. Evol.">
        <title>Genome-scale phylogeny and comparative genomics of the fungal order Sordariales.</title>
        <authorList>
            <person name="Hensen N."/>
            <person name="Bonometti L."/>
            <person name="Westerberg I."/>
            <person name="Brannstrom I.O."/>
            <person name="Guillou S."/>
            <person name="Cros-Aarteil S."/>
            <person name="Calhoun S."/>
            <person name="Haridas S."/>
            <person name="Kuo A."/>
            <person name="Mondo S."/>
            <person name="Pangilinan J."/>
            <person name="Riley R."/>
            <person name="LaButti K."/>
            <person name="Andreopoulos B."/>
            <person name="Lipzen A."/>
            <person name="Chen C."/>
            <person name="Yan M."/>
            <person name="Daum C."/>
            <person name="Ng V."/>
            <person name="Clum A."/>
            <person name="Steindorff A."/>
            <person name="Ohm R.A."/>
            <person name="Martin F."/>
            <person name="Silar P."/>
            <person name="Natvig D.O."/>
            <person name="Lalanne C."/>
            <person name="Gautier V."/>
            <person name="Ament-Velasquez S.L."/>
            <person name="Kruys A."/>
            <person name="Hutchinson M.I."/>
            <person name="Powell A.J."/>
            <person name="Barry K."/>
            <person name="Miller A.N."/>
            <person name="Grigoriev I.V."/>
            <person name="Debuchy R."/>
            <person name="Gladieux P."/>
            <person name="Hiltunen Thoren M."/>
            <person name="Johannesson H."/>
        </authorList>
    </citation>
    <scope>NUCLEOTIDE SEQUENCE</scope>
    <source>
        <strain evidence="1">CBS 731.68</strain>
    </source>
</reference>
<keyword evidence="2" id="KW-1185">Reference proteome</keyword>
<gene>
    <name evidence="1" type="ORF">N657DRAFT_216915</name>
</gene>
<protein>
    <submittedName>
        <fullName evidence="1">Uncharacterized protein</fullName>
    </submittedName>
</protein>